<reference evidence="7" key="1">
    <citation type="submission" date="2005-10" db="EMBL/GenBank/DDBJ databases">
        <title>Complete sequence of Pelobacter carbinolicus DSM 2380.</title>
        <authorList>
            <person name="Copeland A."/>
            <person name="Lucas S."/>
            <person name="Lapidus A."/>
            <person name="Barry K."/>
            <person name="Detter J.C."/>
            <person name="Glavina T."/>
            <person name="Hammon N."/>
            <person name="Israni S."/>
            <person name="Pitluck S."/>
            <person name="Chertkov O."/>
            <person name="Schmutz J."/>
            <person name="Larimer F."/>
            <person name="Land M."/>
            <person name="Kyrpides N."/>
            <person name="Ivanova N."/>
            <person name="Richardson P."/>
        </authorList>
    </citation>
    <scope>NUCLEOTIDE SEQUENCE [LARGE SCALE GENOMIC DNA]</scope>
    <source>
        <strain evidence="7">DSM 2380 / NBRC 103641 / GraBd1</strain>
    </source>
</reference>
<comment type="subcellular location">
    <subcellularLocation>
        <location evidence="1">Cell envelope</location>
    </subcellularLocation>
</comment>
<feature type="domain" description="Multidrug resistance protein MdtA-like barrel-sandwich hybrid" evidence="3">
    <location>
        <begin position="59"/>
        <end position="181"/>
    </location>
</feature>
<dbReference type="GO" id="GO:0005886">
    <property type="term" value="C:plasma membrane"/>
    <property type="evidence" value="ECO:0007669"/>
    <property type="project" value="TreeGrafter"/>
</dbReference>
<organism evidence="6 7">
    <name type="scientific">Syntrophotalea carbinolica (strain DSM 2380 / NBRC 103641 / GraBd1)</name>
    <name type="common">Pelobacter carbinolicus</name>
    <dbReference type="NCBI Taxonomy" id="338963"/>
    <lineage>
        <taxon>Bacteria</taxon>
        <taxon>Pseudomonadati</taxon>
        <taxon>Thermodesulfobacteriota</taxon>
        <taxon>Desulfuromonadia</taxon>
        <taxon>Desulfuromonadales</taxon>
        <taxon>Syntrophotaleaceae</taxon>
        <taxon>Syntrophotalea</taxon>
    </lineage>
</organism>
<dbReference type="PANTHER" id="PTHR30158:SF10">
    <property type="entry name" value="CATION EFFLUX PUMP"/>
    <property type="match status" value="1"/>
</dbReference>
<accession>Q3A5K9</accession>
<dbReference type="Proteomes" id="UP000002534">
    <property type="component" value="Chromosome"/>
</dbReference>
<name>Q3A5K9_SYNC1</name>
<dbReference type="NCBIfam" id="TIGR01730">
    <property type="entry name" value="RND_mfp"/>
    <property type="match status" value="1"/>
</dbReference>
<reference evidence="6 7" key="2">
    <citation type="journal article" date="2012" name="BMC Genomics">
        <title>The genome of Pelobacter carbinolicus reveals surprising metabolic capabilities and physiological features.</title>
        <authorList>
            <person name="Aklujkar M."/>
            <person name="Haveman S.A."/>
            <person name="Didonato R.Jr."/>
            <person name="Chertkov O."/>
            <person name="Han C.S."/>
            <person name="Land M.L."/>
            <person name="Brown P."/>
            <person name="Lovley D.R."/>
        </authorList>
    </citation>
    <scope>NUCLEOTIDE SEQUENCE [LARGE SCALE GENOMIC DNA]</scope>
    <source>
        <strain evidence="7">DSM 2380 / NBRC 103641 / GraBd1</strain>
    </source>
</reference>
<dbReference type="Gene3D" id="2.40.30.170">
    <property type="match status" value="1"/>
</dbReference>
<evidence type="ECO:0000259" key="5">
    <source>
        <dbReference type="Pfam" id="PF25967"/>
    </source>
</evidence>
<dbReference type="KEGG" id="pca:Pcar_1099"/>
<dbReference type="GO" id="GO:0046677">
    <property type="term" value="P:response to antibiotic"/>
    <property type="evidence" value="ECO:0007669"/>
    <property type="project" value="TreeGrafter"/>
</dbReference>
<sequence length="401" mass="44806">MRGLLVTLILLLPLMLGACGKESEKASASPAPPEVDIARPLMHSITEWDEYIGRFEAVEQVNVRTRVTGYLVKKKFKDGQIVKKGDVLFVIDPRPFKYAMQRVEAQYALAQKEYRRAEELRKTRAISQEDFDRRLQELKVAKAALNDARLDVEFTEVTAPIDGKISDGFVDIGNLVRENETILTRIVSVDPIHFTFDASQGELLKNLRHDRIEKWTGADARPKPIFIKLQDEDRYLHEGQMDFVDNRVDPGTGTIQARALVENRDALLYPGMFGRARLTSRGEYQAVLLPEKAINTDQDKKFVYVVDSANKAGRTYVTPGPVLDNGFVVIRDGLIGDELVVVNGVQRIRRADQIITPVETKLAWIAPGTMPGRNTVPDLLEIADSQAQPTLAAGDAIAQAD</sequence>
<dbReference type="PANTHER" id="PTHR30158">
    <property type="entry name" value="ACRA/E-RELATED COMPONENT OF DRUG EFFLUX TRANSPORTER"/>
    <property type="match status" value="1"/>
</dbReference>
<feature type="domain" description="Multidrug resistance protein MdtA-like beta-barrel" evidence="4">
    <location>
        <begin position="222"/>
        <end position="279"/>
    </location>
</feature>
<dbReference type="STRING" id="338963.Pcar_1099"/>
<dbReference type="Pfam" id="PF25967">
    <property type="entry name" value="RND-MFP_C"/>
    <property type="match status" value="1"/>
</dbReference>
<evidence type="ECO:0000313" key="6">
    <source>
        <dbReference type="EMBL" id="ABA88348.1"/>
    </source>
</evidence>
<evidence type="ECO:0000313" key="7">
    <source>
        <dbReference type="Proteomes" id="UP000002534"/>
    </source>
</evidence>
<gene>
    <name evidence="6" type="ordered locus">Pcar_1099</name>
</gene>
<evidence type="ECO:0000259" key="3">
    <source>
        <dbReference type="Pfam" id="PF25917"/>
    </source>
</evidence>
<dbReference type="Pfam" id="PF25944">
    <property type="entry name" value="Beta-barrel_RND"/>
    <property type="match status" value="1"/>
</dbReference>
<dbReference type="InterPro" id="IPR058627">
    <property type="entry name" value="MdtA-like_C"/>
</dbReference>
<dbReference type="Gene3D" id="2.40.420.20">
    <property type="match status" value="1"/>
</dbReference>
<dbReference type="InterPro" id="IPR058625">
    <property type="entry name" value="MdtA-like_BSH"/>
</dbReference>
<dbReference type="RefSeq" id="WP_011340817.1">
    <property type="nucleotide sequence ID" value="NC_007498.2"/>
</dbReference>
<dbReference type="EMBL" id="CP000142">
    <property type="protein sequence ID" value="ABA88348.1"/>
    <property type="molecule type" value="Genomic_DNA"/>
</dbReference>
<dbReference type="PROSITE" id="PS51257">
    <property type="entry name" value="PROKAR_LIPOPROTEIN"/>
    <property type="match status" value="1"/>
</dbReference>
<evidence type="ECO:0000259" key="4">
    <source>
        <dbReference type="Pfam" id="PF25944"/>
    </source>
</evidence>
<proteinExistence type="inferred from homology"/>
<evidence type="ECO:0000256" key="1">
    <source>
        <dbReference type="ARBA" id="ARBA00004196"/>
    </source>
</evidence>
<protein>
    <submittedName>
        <fullName evidence="6">Efflux pump, RND family, membrane fusion protein</fullName>
    </submittedName>
</protein>
<dbReference type="SUPFAM" id="SSF111369">
    <property type="entry name" value="HlyD-like secretion proteins"/>
    <property type="match status" value="1"/>
</dbReference>
<dbReference type="Gene3D" id="1.10.287.470">
    <property type="entry name" value="Helix hairpin bin"/>
    <property type="match status" value="1"/>
</dbReference>
<feature type="domain" description="Multidrug resistance protein MdtA-like C-terminal permuted SH3" evidence="5">
    <location>
        <begin position="285"/>
        <end position="347"/>
    </location>
</feature>
<dbReference type="HOGENOM" id="CLU_018816_2_1_7"/>
<dbReference type="Pfam" id="PF25917">
    <property type="entry name" value="BSH_RND"/>
    <property type="match status" value="1"/>
</dbReference>
<dbReference type="Gene3D" id="2.40.50.100">
    <property type="match status" value="1"/>
</dbReference>
<evidence type="ECO:0000256" key="2">
    <source>
        <dbReference type="ARBA" id="ARBA00009477"/>
    </source>
</evidence>
<comment type="similarity">
    <text evidence="2">Belongs to the membrane fusion protein (MFP) (TC 8.A.1) family.</text>
</comment>
<dbReference type="InterPro" id="IPR058626">
    <property type="entry name" value="MdtA-like_b-barrel"/>
</dbReference>
<keyword evidence="7" id="KW-1185">Reference proteome</keyword>
<dbReference type="eggNOG" id="COG0845">
    <property type="taxonomic scope" value="Bacteria"/>
</dbReference>
<dbReference type="GO" id="GO:0022857">
    <property type="term" value="F:transmembrane transporter activity"/>
    <property type="evidence" value="ECO:0007669"/>
    <property type="project" value="InterPro"/>
</dbReference>
<dbReference type="OrthoDB" id="9772050at2"/>
<dbReference type="InterPro" id="IPR006143">
    <property type="entry name" value="RND_pump_MFP"/>
</dbReference>
<dbReference type="AlphaFoldDB" id="Q3A5K9"/>